<dbReference type="RefSeq" id="WP_281893724.1">
    <property type="nucleotide sequence ID" value="NZ_BSDI01000007.1"/>
</dbReference>
<evidence type="ECO:0000313" key="5">
    <source>
        <dbReference type="Proteomes" id="UP001144280"/>
    </source>
</evidence>
<comment type="caution">
    <text evidence="4">The sequence shown here is derived from an EMBL/GenBank/DDBJ whole genome shotgun (WGS) entry which is preliminary data.</text>
</comment>
<dbReference type="EMBL" id="BSDI01000007">
    <property type="protein sequence ID" value="GLH96496.1"/>
    <property type="molecule type" value="Genomic_DNA"/>
</dbReference>
<keyword evidence="5" id="KW-1185">Reference proteome</keyword>
<feature type="region of interest" description="Disordered" evidence="1">
    <location>
        <begin position="228"/>
        <end position="247"/>
    </location>
</feature>
<evidence type="ECO:0000259" key="3">
    <source>
        <dbReference type="Pfam" id="PF26366"/>
    </source>
</evidence>
<evidence type="ECO:0000313" key="4">
    <source>
        <dbReference type="EMBL" id="GLH96496.1"/>
    </source>
</evidence>
<dbReference type="Pfam" id="PF26366">
    <property type="entry name" value="DUF8094"/>
    <property type="match status" value="1"/>
</dbReference>
<dbReference type="InterPro" id="IPR058407">
    <property type="entry name" value="DUF8094"/>
</dbReference>
<feature type="chain" id="PRO_5046226436" description="DUF8094 domain-containing protein" evidence="2">
    <location>
        <begin position="29"/>
        <end position="343"/>
    </location>
</feature>
<keyword evidence="2" id="KW-0732">Signal</keyword>
<dbReference type="Proteomes" id="UP001144280">
    <property type="component" value="Unassembled WGS sequence"/>
</dbReference>
<evidence type="ECO:0000256" key="2">
    <source>
        <dbReference type="SAM" id="SignalP"/>
    </source>
</evidence>
<sequence length="343" mass="36033">MAHHARYRALSAAACLALLATGCTSPSADPAARTAETPLVTEAEANKVVDSYESLNNDANAELSAAKMANAEGGALLAKDQGYLTQTKGMAQKDVKENLAPFAYIDRTFFIPPVSAKADWFVLKAQGANLENGKPGTPWKQSIRFVVFKKAAAGWRAVLSGGFSGDDVSKVPQIAVDQDGLAEVVDPQAKIGDTAPADLAGMVADLYVTGARTTPLAETTVRNQAAAAKSSRESNLSGHAHTDFTKAEPRDGTTYALRTADGGALVLGDGAVDETLLAKDLNSYINLGKSLQPFVKNGTDRMYKVVIHDMLMQTAVISADGKPAVYGISRQTTSVDATPTSKI</sequence>
<proteinExistence type="predicted"/>
<evidence type="ECO:0000256" key="1">
    <source>
        <dbReference type="SAM" id="MobiDB-lite"/>
    </source>
</evidence>
<protein>
    <recommendedName>
        <fullName evidence="3">DUF8094 domain-containing protein</fullName>
    </recommendedName>
</protein>
<accession>A0ABQ5QRL0</accession>
<feature type="signal peptide" evidence="2">
    <location>
        <begin position="1"/>
        <end position="28"/>
    </location>
</feature>
<reference evidence="4" key="1">
    <citation type="submission" date="2022-12" db="EMBL/GenBank/DDBJ databases">
        <title>New Phytohabitans aurantiacus sp. RD004123 nov., an actinomycete isolated from soil.</title>
        <authorList>
            <person name="Triningsih D.W."/>
            <person name="Harunari E."/>
            <person name="Igarashi Y."/>
        </authorList>
    </citation>
    <scope>NUCLEOTIDE SEQUENCE</scope>
    <source>
        <strain evidence="4">RD004123</strain>
    </source>
</reference>
<feature type="domain" description="DUF8094" evidence="3">
    <location>
        <begin position="37"/>
        <end position="333"/>
    </location>
</feature>
<gene>
    <name evidence="4" type="ORF">Pa4123_17700</name>
</gene>
<organism evidence="4 5">
    <name type="scientific">Phytohabitans aurantiacus</name>
    <dbReference type="NCBI Taxonomy" id="3016789"/>
    <lineage>
        <taxon>Bacteria</taxon>
        <taxon>Bacillati</taxon>
        <taxon>Actinomycetota</taxon>
        <taxon>Actinomycetes</taxon>
        <taxon>Micromonosporales</taxon>
        <taxon>Micromonosporaceae</taxon>
    </lineage>
</organism>
<dbReference type="PROSITE" id="PS51257">
    <property type="entry name" value="PROKAR_LIPOPROTEIN"/>
    <property type="match status" value="1"/>
</dbReference>
<name>A0ABQ5QRL0_9ACTN</name>